<proteinExistence type="predicted"/>
<evidence type="ECO:0000313" key="6">
    <source>
        <dbReference type="WormBase" id="C23G10.10"/>
    </source>
</evidence>
<reference evidence="4 5" key="1">
    <citation type="journal article" date="1998" name="Science">
        <title>Genome sequence of the nematode C. elegans: a platform for investigating biology.</title>
        <authorList>
            <consortium name="The C. elegans sequencing consortium"/>
            <person name="Sulson J.E."/>
            <person name="Waterston R."/>
        </authorList>
    </citation>
    <scope>NUCLEOTIDE SEQUENCE [LARGE SCALE GENOMIC DNA]</scope>
    <source>
        <strain evidence="4 5">Bristol N2</strain>
    </source>
</reference>
<keyword evidence="2" id="KW-0472">Membrane</keyword>
<sequence>MPHFTSVTLLIIMLSNAFSFFHGLDGNKHNWEVVQKCLTTVIITNLFNVVICFYYSLKLNDKNPDSEAYVRDKLIHWHEAFITFAMFSIAQAEARYFDAVQVLEKTNAEYGSRYPKRFKRFSIKHESEEEKSDLDGDKGKQKSYN</sequence>
<dbReference type="KEGG" id="cel:CELE_C23G10.10"/>
<dbReference type="InParanoid" id="Q9GYR4"/>
<evidence type="ECO:0000313" key="5">
    <source>
        <dbReference type="Proteomes" id="UP000001940"/>
    </source>
</evidence>
<dbReference type="SMR" id="Q9GYR4"/>
<dbReference type="OMA" id="WHEAFIT"/>
<keyword evidence="5" id="KW-1185">Reference proteome</keyword>
<feature type="region of interest" description="Disordered" evidence="1">
    <location>
        <begin position="125"/>
        <end position="145"/>
    </location>
</feature>
<dbReference type="UCSC" id="C23G10.10">
    <property type="organism name" value="c. elegans"/>
</dbReference>
<organism evidence="4 5">
    <name type="scientific">Caenorhabditis elegans</name>
    <dbReference type="NCBI Taxonomy" id="6239"/>
    <lineage>
        <taxon>Eukaryota</taxon>
        <taxon>Metazoa</taxon>
        <taxon>Ecdysozoa</taxon>
        <taxon>Nematoda</taxon>
        <taxon>Chromadorea</taxon>
        <taxon>Rhabditida</taxon>
        <taxon>Rhabditina</taxon>
        <taxon>Rhabditomorpha</taxon>
        <taxon>Rhabditoidea</taxon>
        <taxon>Rhabditidae</taxon>
        <taxon>Peloderinae</taxon>
        <taxon>Caenorhabditis</taxon>
    </lineage>
</organism>
<dbReference type="WormBase" id="C23G10.10">
    <property type="protein sequence ID" value="CE04056"/>
    <property type="gene ID" value="WBGene00016016"/>
</dbReference>
<dbReference type="EMBL" id="BX284603">
    <property type="protein sequence ID" value="CCD65304.1"/>
    <property type="molecule type" value="Genomic_DNA"/>
</dbReference>
<dbReference type="RefSeq" id="NP_498353.1">
    <property type="nucleotide sequence ID" value="NM_065952.2"/>
</dbReference>
<feature type="transmembrane region" description="Helical" evidence="2">
    <location>
        <begin position="33"/>
        <end position="57"/>
    </location>
</feature>
<dbReference type="HOGENOM" id="CLU_1549038_0_0_1"/>
<keyword evidence="3" id="KW-0732">Signal</keyword>
<dbReference type="CTD" id="182815"/>
<dbReference type="AGR" id="WB:WBGene00016016"/>
<dbReference type="eggNOG" id="ENOG502TITB">
    <property type="taxonomic scope" value="Eukaryota"/>
</dbReference>
<gene>
    <name evidence="4 6" type="ORF">C23G10.10</name>
    <name evidence="4" type="ORF">CELE_C23G10.10</name>
</gene>
<dbReference type="OrthoDB" id="5858402at2759"/>
<dbReference type="GeneID" id="182815"/>
<evidence type="ECO:0000256" key="2">
    <source>
        <dbReference type="SAM" id="Phobius"/>
    </source>
</evidence>
<keyword evidence="2" id="KW-0812">Transmembrane</keyword>
<dbReference type="PIR" id="T15582">
    <property type="entry name" value="T15582"/>
</dbReference>
<feature type="signal peptide" evidence="3">
    <location>
        <begin position="1"/>
        <end position="17"/>
    </location>
</feature>
<feature type="chain" id="PRO_5004326617" evidence="3">
    <location>
        <begin position="18"/>
        <end position="145"/>
    </location>
</feature>
<protein>
    <submittedName>
        <fullName evidence="4">Uncharacterized protein</fullName>
    </submittedName>
</protein>
<evidence type="ECO:0000256" key="3">
    <source>
        <dbReference type="SAM" id="SignalP"/>
    </source>
</evidence>
<dbReference type="FunCoup" id="Q9GYR4">
    <property type="interactions" value="1522"/>
</dbReference>
<dbReference type="Proteomes" id="UP000001940">
    <property type="component" value="Chromosome III"/>
</dbReference>
<dbReference type="AlphaFoldDB" id="Q9GYR4"/>
<evidence type="ECO:0000313" key="4">
    <source>
        <dbReference type="EMBL" id="CCD65304.1"/>
    </source>
</evidence>
<keyword evidence="2" id="KW-1133">Transmembrane helix</keyword>
<evidence type="ECO:0000256" key="1">
    <source>
        <dbReference type="SAM" id="MobiDB-lite"/>
    </source>
</evidence>
<dbReference type="PaxDb" id="6239-C23G10.10"/>
<name>Q9GYR4_CAEEL</name>
<dbReference type="Bgee" id="WBGene00016016">
    <property type="expression patterns" value="Expressed in embryo and 3 other cell types or tissues"/>
</dbReference>
<accession>Q9GYR4</accession>